<name>A0AAE1I1H2_9NEOP</name>
<dbReference type="Proteomes" id="UP001219518">
    <property type="component" value="Unassembled WGS sequence"/>
</dbReference>
<reference evidence="1" key="2">
    <citation type="journal article" date="2023" name="BMC Genomics">
        <title>Pest status, molecular evolution, and epigenetic factors derived from the genome assembly of Frankliniella fusca, a thysanopteran phytovirus vector.</title>
        <authorList>
            <person name="Catto M.A."/>
            <person name="Labadie P.E."/>
            <person name="Jacobson A.L."/>
            <person name="Kennedy G.G."/>
            <person name="Srinivasan R."/>
            <person name="Hunt B.G."/>
        </authorList>
    </citation>
    <scope>NUCLEOTIDE SEQUENCE</scope>
    <source>
        <strain evidence="1">PL_HMW_Pooled</strain>
    </source>
</reference>
<gene>
    <name evidence="1" type="ORF">KUF71_005874</name>
</gene>
<organism evidence="1 2">
    <name type="scientific">Frankliniella fusca</name>
    <dbReference type="NCBI Taxonomy" id="407009"/>
    <lineage>
        <taxon>Eukaryota</taxon>
        <taxon>Metazoa</taxon>
        <taxon>Ecdysozoa</taxon>
        <taxon>Arthropoda</taxon>
        <taxon>Hexapoda</taxon>
        <taxon>Insecta</taxon>
        <taxon>Pterygota</taxon>
        <taxon>Neoptera</taxon>
        <taxon>Paraneoptera</taxon>
        <taxon>Thysanoptera</taxon>
        <taxon>Terebrantia</taxon>
        <taxon>Thripoidea</taxon>
        <taxon>Thripidae</taxon>
        <taxon>Frankliniella</taxon>
    </lineage>
</organism>
<evidence type="ECO:0000313" key="2">
    <source>
        <dbReference type="Proteomes" id="UP001219518"/>
    </source>
</evidence>
<dbReference type="AlphaFoldDB" id="A0AAE1I1H2"/>
<reference evidence="1" key="1">
    <citation type="submission" date="2021-07" db="EMBL/GenBank/DDBJ databases">
        <authorList>
            <person name="Catto M.A."/>
            <person name="Jacobson A."/>
            <person name="Kennedy G."/>
            <person name="Labadie P."/>
            <person name="Hunt B.G."/>
            <person name="Srinivasan R."/>
        </authorList>
    </citation>
    <scope>NUCLEOTIDE SEQUENCE</scope>
    <source>
        <strain evidence="1">PL_HMW_Pooled</strain>
        <tissue evidence="1">Head</tissue>
    </source>
</reference>
<accession>A0AAE1I1H2</accession>
<sequence>MNDFIHDEDDKVWQAEMKLTEVTEIIFVSYHQIITYEYLTLRKNLFPGVLLKPKHHYLAHSAWLLLLFGSLFKRTARVVRNFKYILHSFAMKHELLQCYLRSGADLRLDVEPSGCSTLIISNYATAIQVAIKASFDSCTHIQECAKISIKGT</sequence>
<protein>
    <submittedName>
        <fullName evidence="1">Non-structural protein NS1</fullName>
    </submittedName>
</protein>
<evidence type="ECO:0000313" key="1">
    <source>
        <dbReference type="EMBL" id="KAK3930894.1"/>
    </source>
</evidence>
<comment type="caution">
    <text evidence="1">The sequence shown here is derived from an EMBL/GenBank/DDBJ whole genome shotgun (WGS) entry which is preliminary data.</text>
</comment>
<proteinExistence type="predicted"/>
<dbReference type="EMBL" id="JAHWGI010001414">
    <property type="protein sequence ID" value="KAK3930894.1"/>
    <property type="molecule type" value="Genomic_DNA"/>
</dbReference>
<keyword evidence="2" id="KW-1185">Reference proteome</keyword>